<evidence type="ECO:0000256" key="5">
    <source>
        <dbReference type="ARBA" id="ARBA00022801"/>
    </source>
</evidence>
<dbReference type="Pfam" id="PF17917">
    <property type="entry name" value="RT_RNaseH"/>
    <property type="match status" value="1"/>
</dbReference>
<dbReference type="CDD" id="cd09274">
    <property type="entry name" value="RNase_HI_RT_Ty3"/>
    <property type="match status" value="1"/>
</dbReference>
<dbReference type="SUPFAM" id="SSF56672">
    <property type="entry name" value="DNA/RNA polymerases"/>
    <property type="match status" value="1"/>
</dbReference>
<keyword evidence="2" id="KW-0548">Nucleotidyltransferase</keyword>
<evidence type="ECO:0000256" key="3">
    <source>
        <dbReference type="ARBA" id="ARBA00022722"/>
    </source>
</evidence>
<organism evidence="9 10">
    <name type="scientific">Tanacetum coccineum</name>
    <dbReference type="NCBI Taxonomy" id="301880"/>
    <lineage>
        <taxon>Eukaryota</taxon>
        <taxon>Viridiplantae</taxon>
        <taxon>Streptophyta</taxon>
        <taxon>Embryophyta</taxon>
        <taxon>Tracheophyta</taxon>
        <taxon>Spermatophyta</taxon>
        <taxon>Magnoliopsida</taxon>
        <taxon>eudicotyledons</taxon>
        <taxon>Gunneridae</taxon>
        <taxon>Pentapetalae</taxon>
        <taxon>asterids</taxon>
        <taxon>campanulids</taxon>
        <taxon>Asterales</taxon>
        <taxon>Asteraceae</taxon>
        <taxon>Asteroideae</taxon>
        <taxon>Anthemideae</taxon>
        <taxon>Anthemidinae</taxon>
        <taxon>Tanacetum</taxon>
    </lineage>
</organism>
<keyword evidence="1" id="KW-0808">Transferase</keyword>
<keyword evidence="10" id="KW-1185">Reference proteome</keyword>
<evidence type="ECO:0000313" key="9">
    <source>
        <dbReference type="EMBL" id="GJT60284.1"/>
    </source>
</evidence>
<dbReference type="InterPro" id="IPR041373">
    <property type="entry name" value="RT_RNaseH"/>
</dbReference>
<dbReference type="PANTHER" id="PTHR37984:SF5">
    <property type="entry name" value="PROTEIN NYNRIN-LIKE"/>
    <property type="match status" value="1"/>
</dbReference>
<evidence type="ECO:0000256" key="4">
    <source>
        <dbReference type="ARBA" id="ARBA00022759"/>
    </source>
</evidence>
<evidence type="ECO:0000256" key="1">
    <source>
        <dbReference type="ARBA" id="ARBA00022679"/>
    </source>
</evidence>
<keyword evidence="5" id="KW-0378">Hydrolase</keyword>
<dbReference type="InterPro" id="IPR012337">
    <property type="entry name" value="RNaseH-like_sf"/>
</dbReference>
<dbReference type="Proteomes" id="UP001151760">
    <property type="component" value="Unassembled WGS sequence"/>
</dbReference>
<sequence>MEPYEVLSAIRNVCTDNTKRTLPEGTENFVVYCDASHKGFGAVLMQREKVIAYASRQLKKHEENYTTHDLELGAVVFALRLWRHYLYGTKCTVYTDHKSLQYILDQKELNMRQRRWIELLSDYDCEIRYHPGKANVVADALSRKDREPIRVRSLVMTVHTNLPERILNAQTDAMKEENVKAENLGRLIKPIFETRSDGIQCFEGRIWLPLFGGLRDLIMHESHKSKYSIHPGSDKMYQDLKKLYWWPNMKAEIATYVSKCLTCAKVKAEHQKPSGLLQQPEIPEWKWEKITMDFVSGLPRTPSGYDSIWVIVDRLTKSAHFLPMKKTDSIEKLAQLYLKEIVCKHGVPTSIISDRDSLFTSRFWKSLQEAMGTQLDMSTAYHPETDGQSERTIQTLEDMLRACVIDFGSSWDRHLPLVEFSYNNSYHASIKAAPFEALYGRKCRSPVCWSECYTEKLDALRRWREMFFWVDDALVPWDFGILITLGSLPEGPEPYSEDLFNAHMGISRNYFQSPEEVPTFIGDDGREMDLFSVVHLSKPKLVTEGVRPLRDGEEPLLESTAGRTMELVLEQPEAESTDVLAPTPLRSVPGAIVEPPRPDAASVGSSEDADVAEVDSGLKRKRATGDDGAGPSKRVRHVSLGLSTSTEEETPDASPTLAAKEVIETPPPNVEATSDSSAPVTHAVQSPPQTSPKVFEGMPVDQLMEEFDMVTAQQAALVAQLRARFSNERSQSVQKDEEIMLLKTQLADAQAEAESSRSYAQNLTEEKMALLVKVEQERAGAAEYKASCHWAVKYLEEEAISHGLRLAAMSTLESQEVKQSFGDVVKCALARGKAEAVEELHEKRLLTVPAAHRTRLTEVAQKLQCSYLFPSPWTILNPFALEREIPLKESLEAHAIRLAKKKGVKGKAILCGVGAAHIPRSDGVPVSVATVLPKDSELLGKLEEAGDAAYQVGRTCDNSSTHLPLCLSRRALIPSPRLRFARSTKPLVCGCLTDAKRCVMLNLAHQSLNGLSQNCFPLSETISPGRLRTDQDVDTPFVEMAMVRPMVGGLRSSDRGRIRLKSRILLRRYGYSSGFLLFMREVALAYRLPMIWGHPDLAKQLVGCDLILRHICFFVVTLVTCPNGDLSKHGEVPFVLGYVHPIRAACVVMQLELRTRLVVRGCVLKEHVGCLFLVILVHLDLVIPLLCVQKHEGVFASRGLHFPVYLVVDCSLVDMLSVRSVKSPSNPQLTIALFDITGLERPIWRCGGVVDGDNSAVDGNFSIPWAVVGTARIAEIPGLPIMPLYGWVICSPLNLYRLLWMCSLLPTTKWYSVVAPGHIFSSRDATSTTSIAPPSLYLAVDVRDRCIYLDVGCTCRSPGTAFRRGSVVATANWSLDLSPGLFLLSVTYGVGAFSAVRGGFAEPVLRSVSYYRGIEHVAPHGVVCQFSIVAVRFEILDGHQDITVHHKFSHSWHAPFLIYEKSLMRRVNAVRFGVLVVRMVYSEDELYSSAAACAECPRVELVEDFHSGERLWVKASAVVSADFPDIHDADAPSQSLFSWRVLHVLQVSRLSNRKIFFPHSYEYWRSRYILPAAFPFWLGRGGDYFVLRAEV</sequence>
<dbReference type="Gene3D" id="3.30.420.10">
    <property type="entry name" value="Ribonuclease H-like superfamily/Ribonuclease H"/>
    <property type="match status" value="1"/>
</dbReference>
<feature type="region of interest" description="Disordered" evidence="7">
    <location>
        <begin position="573"/>
        <end position="694"/>
    </location>
</feature>
<dbReference type="SUPFAM" id="SSF53098">
    <property type="entry name" value="Ribonuclease H-like"/>
    <property type="match status" value="1"/>
</dbReference>
<reference evidence="9" key="1">
    <citation type="journal article" date="2022" name="Int. J. Mol. Sci.">
        <title>Draft Genome of Tanacetum Coccineum: Genomic Comparison of Closely Related Tanacetum-Family Plants.</title>
        <authorList>
            <person name="Yamashiro T."/>
            <person name="Shiraishi A."/>
            <person name="Nakayama K."/>
            <person name="Satake H."/>
        </authorList>
    </citation>
    <scope>NUCLEOTIDE SEQUENCE</scope>
</reference>
<keyword evidence="3" id="KW-0540">Nuclease</keyword>
<dbReference type="InterPro" id="IPR036397">
    <property type="entry name" value="RNaseH_sf"/>
</dbReference>
<proteinExistence type="predicted"/>
<accession>A0ABQ5FAS9</accession>
<protein>
    <submittedName>
        <fullName evidence="9">Reverse transcriptase domain-containing protein</fullName>
    </submittedName>
</protein>
<dbReference type="InterPro" id="IPR043502">
    <property type="entry name" value="DNA/RNA_pol_sf"/>
</dbReference>
<dbReference type="InterPro" id="IPR001584">
    <property type="entry name" value="Integrase_cat-core"/>
</dbReference>
<gene>
    <name evidence="9" type="ORF">Tco_1003817</name>
</gene>
<evidence type="ECO:0000256" key="6">
    <source>
        <dbReference type="ARBA" id="ARBA00022918"/>
    </source>
</evidence>
<name>A0ABQ5FAS9_9ASTR</name>
<dbReference type="Pfam" id="PF17921">
    <property type="entry name" value="Integrase_H2C2"/>
    <property type="match status" value="1"/>
</dbReference>
<dbReference type="PROSITE" id="PS50994">
    <property type="entry name" value="INTEGRASE"/>
    <property type="match status" value="1"/>
</dbReference>
<dbReference type="GO" id="GO:0003964">
    <property type="term" value="F:RNA-directed DNA polymerase activity"/>
    <property type="evidence" value="ECO:0007669"/>
    <property type="project" value="UniProtKB-KW"/>
</dbReference>
<feature type="compositionally biased region" description="Polar residues" evidence="7">
    <location>
        <begin position="671"/>
        <end position="692"/>
    </location>
</feature>
<evidence type="ECO:0000313" key="10">
    <source>
        <dbReference type="Proteomes" id="UP001151760"/>
    </source>
</evidence>
<evidence type="ECO:0000256" key="7">
    <source>
        <dbReference type="SAM" id="MobiDB-lite"/>
    </source>
</evidence>
<evidence type="ECO:0000259" key="8">
    <source>
        <dbReference type="PROSITE" id="PS50994"/>
    </source>
</evidence>
<dbReference type="InterPro" id="IPR041588">
    <property type="entry name" value="Integrase_H2C2"/>
</dbReference>
<evidence type="ECO:0000256" key="2">
    <source>
        <dbReference type="ARBA" id="ARBA00022695"/>
    </source>
</evidence>
<dbReference type="EMBL" id="BQNB010017186">
    <property type="protein sequence ID" value="GJT60284.1"/>
    <property type="molecule type" value="Genomic_DNA"/>
</dbReference>
<dbReference type="InterPro" id="IPR050951">
    <property type="entry name" value="Retrovirus_Pol_polyprotein"/>
</dbReference>
<reference evidence="9" key="2">
    <citation type="submission" date="2022-01" db="EMBL/GenBank/DDBJ databases">
        <authorList>
            <person name="Yamashiro T."/>
            <person name="Shiraishi A."/>
            <person name="Satake H."/>
            <person name="Nakayama K."/>
        </authorList>
    </citation>
    <scope>NUCLEOTIDE SEQUENCE</scope>
</reference>
<feature type="domain" description="Integrase catalytic" evidence="8">
    <location>
        <begin position="279"/>
        <end position="442"/>
    </location>
</feature>
<comment type="caution">
    <text evidence="9">The sequence shown here is derived from an EMBL/GenBank/DDBJ whole genome shotgun (WGS) entry which is preliminary data.</text>
</comment>
<keyword evidence="6 9" id="KW-0695">RNA-directed DNA polymerase</keyword>
<keyword evidence="4" id="KW-0255">Endonuclease</keyword>
<dbReference type="Gene3D" id="3.10.20.370">
    <property type="match status" value="1"/>
</dbReference>
<dbReference type="PANTHER" id="PTHR37984">
    <property type="entry name" value="PROTEIN CBG26694"/>
    <property type="match status" value="1"/>
</dbReference>
<dbReference type="Gene3D" id="1.10.340.70">
    <property type="match status" value="1"/>
</dbReference>